<keyword evidence="1" id="KW-0472">Membrane</keyword>
<evidence type="ECO:0000313" key="2">
    <source>
        <dbReference type="EMBL" id="QNV39904.1"/>
    </source>
</evidence>
<dbReference type="AlphaFoldDB" id="A0A7H2BJQ8"/>
<keyword evidence="3" id="KW-1185">Reference proteome</keyword>
<name>A0A7H2BJQ8_9MICC</name>
<feature type="transmembrane region" description="Helical" evidence="1">
    <location>
        <begin position="12"/>
        <end position="31"/>
    </location>
</feature>
<sequence>MMNTEKKTSALNIILMGVGVIGLIAGFIMMLNSGVFETLTTEGISHTTSGLFPLALGVIFLSILCTAVGVGITMKKQLARRVYESEPTPEQK</sequence>
<organism evidence="2 3">
    <name type="scientific">Rothia amarae</name>
    <dbReference type="NCBI Taxonomy" id="169480"/>
    <lineage>
        <taxon>Bacteria</taxon>
        <taxon>Bacillati</taxon>
        <taxon>Actinomycetota</taxon>
        <taxon>Actinomycetes</taxon>
        <taxon>Micrococcales</taxon>
        <taxon>Micrococcaceae</taxon>
        <taxon>Rothia</taxon>
    </lineage>
</organism>
<gene>
    <name evidence="2" type="ORF">IDM48_00065</name>
</gene>
<dbReference type="EMBL" id="CP061538">
    <property type="protein sequence ID" value="QNV39904.1"/>
    <property type="molecule type" value="Genomic_DNA"/>
</dbReference>
<protein>
    <recommendedName>
        <fullName evidence="4">DUF3955 domain-containing protein</fullName>
    </recommendedName>
</protein>
<evidence type="ECO:0000313" key="3">
    <source>
        <dbReference type="Proteomes" id="UP000516421"/>
    </source>
</evidence>
<accession>A0A7H2BJQ8</accession>
<evidence type="ECO:0000256" key="1">
    <source>
        <dbReference type="SAM" id="Phobius"/>
    </source>
</evidence>
<feature type="transmembrane region" description="Helical" evidence="1">
    <location>
        <begin position="51"/>
        <end position="72"/>
    </location>
</feature>
<proteinExistence type="predicted"/>
<dbReference type="RefSeq" id="WP_190617499.1">
    <property type="nucleotide sequence ID" value="NZ_CP061538.1"/>
</dbReference>
<keyword evidence="1" id="KW-1133">Transmembrane helix</keyword>
<keyword evidence="1" id="KW-0812">Transmembrane</keyword>
<dbReference type="KEGG" id="rama:IDM48_00065"/>
<dbReference type="Proteomes" id="UP000516421">
    <property type="component" value="Chromosome"/>
</dbReference>
<reference evidence="2 3" key="1">
    <citation type="submission" date="2020-09" db="EMBL/GenBank/DDBJ databases">
        <title>Investigation of environmental microbe.</title>
        <authorList>
            <person name="Ou Y."/>
            <person name="Kang Q."/>
        </authorList>
    </citation>
    <scope>NUCLEOTIDE SEQUENCE [LARGE SCALE GENOMIC DNA]</scope>
    <source>
        <strain evidence="2 3">KJZ-9</strain>
    </source>
</reference>
<evidence type="ECO:0008006" key="4">
    <source>
        <dbReference type="Google" id="ProtNLM"/>
    </source>
</evidence>